<dbReference type="NCBIfam" id="TIGR01251">
    <property type="entry name" value="ribP_PPkin"/>
    <property type="match status" value="1"/>
</dbReference>
<organism evidence="11 12">
    <name type="scientific">Lederbergia wuyishanensis</name>
    <dbReference type="NCBI Taxonomy" id="1347903"/>
    <lineage>
        <taxon>Bacteria</taxon>
        <taxon>Bacillati</taxon>
        <taxon>Bacillota</taxon>
        <taxon>Bacilli</taxon>
        <taxon>Bacillales</taxon>
        <taxon>Bacillaceae</taxon>
        <taxon>Lederbergia</taxon>
    </lineage>
</organism>
<evidence type="ECO:0000256" key="1">
    <source>
        <dbReference type="ARBA" id="ARBA00013247"/>
    </source>
</evidence>
<name>A0ABU0D6A3_9BACI</name>
<keyword evidence="12" id="KW-1185">Reference proteome</keyword>
<evidence type="ECO:0000256" key="3">
    <source>
        <dbReference type="ARBA" id="ARBA00022723"/>
    </source>
</evidence>
<dbReference type="Proteomes" id="UP001232343">
    <property type="component" value="Unassembled WGS sequence"/>
</dbReference>
<keyword evidence="5" id="KW-0547">Nucleotide-binding</keyword>
<gene>
    <name evidence="11" type="ORF">J2S14_002776</name>
</gene>
<dbReference type="InterPro" id="IPR005946">
    <property type="entry name" value="Rib-P_diPkinase"/>
</dbReference>
<feature type="domain" description="Ribose-phosphate pyrophosphokinase N-terminal" evidence="10">
    <location>
        <begin position="6"/>
        <end position="122"/>
    </location>
</feature>
<sequence length="325" mass="35739">MPTEDIKIFGGSTGKPFAQKMCDYIGIDLGKSDVFKFSDGNIFVKICETVRDNDVYLVQPIGLNPNDEFTELLFWMDAFKRASAKSVTAIIPYFGYAKGDKKDEPRVSIRARVCAECIELAGADRIITMDLHSPQIQGFFKKPVDHLFALPILCNYVKNLNIEDLVVVSPDVGFAKQARNFASTLQVPVAIGDKTRKSHDEKAKVLEIIGNVKEKNVLIVDDFSISAGTLVDVAKGLKERGGQRVFALVSHLMLSKSGAEKIENSPIELLISTDTVGNNSIVSNKAKIVSVAPLFAEAVLRIHNRESVSSLFETELPSVFNKSLN</sequence>
<comment type="caution">
    <text evidence="11">The sequence shown here is derived from an EMBL/GenBank/DDBJ whole genome shotgun (WGS) entry which is preliminary data.</text>
</comment>
<dbReference type="InterPro" id="IPR000836">
    <property type="entry name" value="PRTase_dom"/>
</dbReference>
<protein>
    <recommendedName>
        <fullName evidence="1">ribose-phosphate diphosphokinase</fullName>
        <ecNumber evidence="1">2.7.6.1</ecNumber>
    </recommendedName>
</protein>
<reference evidence="11 12" key="1">
    <citation type="submission" date="2023-07" db="EMBL/GenBank/DDBJ databases">
        <title>Genomic Encyclopedia of Type Strains, Phase IV (KMG-IV): sequencing the most valuable type-strain genomes for metagenomic binning, comparative biology and taxonomic classification.</title>
        <authorList>
            <person name="Goeker M."/>
        </authorList>
    </citation>
    <scope>NUCLEOTIDE SEQUENCE [LARGE SCALE GENOMIC DNA]</scope>
    <source>
        <strain evidence="11 12">DSM 27848</strain>
    </source>
</reference>
<evidence type="ECO:0000256" key="7">
    <source>
        <dbReference type="ARBA" id="ARBA00022840"/>
    </source>
</evidence>
<dbReference type="Gene3D" id="3.40.50.2020">
    <property type="match status" value="2"/>
</dbReference>
<proteinExistence type="predicted"/>
<evidence type="ECO:0000256" key="4">
    <source>
        <dbReference type="ARBA" id="ARBA00022727"/>
    </source>
</evidence>
<accession>A0ABU0D6A3</accession>
<evidence type="ECO:0000256" key="8">
    <source>
        <dbReference type="ARBA" id="ARBA00022842"/>
    </source>
</evidence>
<keyword evidence="4" id="KW-0545">Nucleotide biosynthesis</keyword>
<dbReference type="SUPFAM" id="SSF53271">
    <property type="entry name" value="PRTase-like"/>
    <property type="match status" value="1"/>
</dbReference>
<keyword evidence="8" id="KW-0460">Magnesium</keyword>
<comment type="catalytic activity">
    <reaction evidence="9">
        <text>D-ribose 5-phosphate + ATP = 5-phospho-alpha-D-ribose 1-diphosphate + AMP + H(+)</text>
        <dbReference type="Rhea" id="RHEA:15609"/>
        <dbReference type="ChEBI" id="CHEBI:15378"/>
        <dbReference type="ChEBI" id="CHEBI:30616"/>
        <dbReference type="ChEBI" id="CHEBI:58017"/>
        <dbReference type="ChEBI" id="CHEBI:78346"/>
        <dbReference type="ChEBI" id="CHEBI:456215"/>
        <dbReference type="EC" id="2.7.6.1"/>
    </reaction>
</comment>
<evidence type="ECO:0000259" key="10">
    <source>
        <dbReference type="Pfam" id="PF13793"/>
    </source>
</evidence>
<dbReference type="CDD" id="cd06223">
    <property type="entry name" value="PRTases_typeI"/>
    <property type="match status" value="1"/>
</dbReference>
<evidence type="ECO:0000256" key="9">
    <source>
        <dbReference type="ARBA" id="ARBA00049535"/>
    </source>
</evidence>
<dbReference type="PROSITE" id="PS00114">
    <property type="entry name" value="PRPP_SYNTHASE"/>
    <property type="match status" value="1"/>
</dbReference>
<evidence type="ECO:0000256" key="5">
    <source>
        <dbReference type="ARBA" id="ARBA00022741"/>
    </source>
</evidence>
<dbReference type="InterPro" id="IPR000842">
    <property type="entry name" value="PRib_PP_synth_CS"/>
</dbReference>
<dbReference type="Pfam" id="PF14572">
    <property type="entry name" value="Pribosyl_synth"/>
    <property type="match status" value="1"/>
</dbReference>
<keyword evidence="7" id="KW-0067">ATP-binding</keyword>
<dbReference type="GO" id="GO:0004749">
    <property type="term" value="F:ribose phosphate diphosphokinase activity"/>
    <property type="evidence" value="ECO:0007669"/>
    <property type="project" value="UniProtKB-EC"/>
</dbReference>
<evidence type="ECO:0000313" key="12">
    <source>
        <dbReference type="Proteomes" id="UP001232343"/>
    </source>
</evidence>
<dbReference type="Pfam" id="PF13793">
    <property type="entry name" value="Pribosyltran_N"/>
    <property type="match status" value="1"/>
</dbReference>
<evidence type="ECO:0000256" key="2">
    <source>
        <dbReference type="ARBA" id="ARBA00022679"/>
    </source>
</evidence>
<dbReference type="PANTHER" id="PTHR10210">
    <property type="entry name" value="RIBOSE-PHOSPHATE DIPHOSPHOKINASE FAMILY MEMBER"/>
    <property type="match status" value="1"/>
</dbReference>
<dbReference type="InterPro" id="IPR029099">
    <property type="entry name" value="Pribosyltran_N"/>
</dbReference>
<dbReference type="SMART" id="SM01400">
    <property type="entry name" value="Pribosyltran_N"/>
    <property type="match status" value="1"/>
</dbReference>
<keyword evidence="6" id="KW-0418">Kinase</keyword>
<evidence type="ECO:0000256" key="6">
    <source>
        <dbReference type="ARBA" id="ARBA00022777"/>
    </source>
</evidence>
<dbReference type="RefSeq" id="WP_244682237.1">
    <property type="nucleotide sequence ID" value="NZ_JALIRM010000010.1"/>
</dbReference>
<keyword evidence="3" id="KW-0479">Metal-binding</keyword>
<evidence type="ECO:0000313" key="11">
    <source>
        <dbReference type="EMBL" id="MDQ0343941.1"/>
    </source>
</evidence>
<dbReference type="EMBL" id="JAUSUO010000007">
    <property type="protein sequence ID" value="MDQ0343941.1"/>
    <property type="molecule type" value="Genomic_DNA"/>
</dbReference>
<dbReference type="NCBIfam" id="NF002320">
    <property type="entry name" value="PRK01259.1"/>
    <property type="match status" value="1"/>
</dbReference>
<keyword evidence="2 11" id="KW-0808">Transferase</keyword>
<dbReference type="EC" id="2.7.6.1" evidence="1"/>
<dbReference type="InterPro" id="IPR029057">
    <property type="entry name" value="PRTase-like"/>
</dbReference>
<dbReference type="PANTHER" id="PTHR10210:SF32">
    <property type="entry name" value="RIBOSE-PHOSPHATE PYROPHOSPHOKINASE 2"/>
    <property type="match status" value="1"/>
</dbReference>